<proteinExistence type="predicted"/>
<keyword evidence="1" id="KW-0732">Signal</keyword>
<dbReference type="AlphaFoldDB" id="A0A9D1PH08"/>
<reference evidence="2" key="2">
    <citation type="submission" date="2021-04" db="EMBL/GenBank/DDBJ databases">
        <authorList>
            <person name="Gilroy R."/>
        </authorList>
    </citation>
    <scope>NUCLEOTIDE SEQUENCE</scope>
    <source>
        <strain evidence="2">CHK193-4272</strain>
    </source>
</reference>
<gene>
    <name evidence="2" type="ORF">H9746_03865</name>
</gene>
<feature type="chain" id="PRO_5038627053" evidence="1">
    <location>
        <begin position="19"/>
        <end position="157"/>
    </location>
</feature>
<keyword evidence="2" id="KW-0449">Lipoprotein</keyword>
<dbReference type="EMBL" id="DXIE01000026">
    <property type="protein sequence ID" value="HIV61971.1"/>
    <property type="molecule type" value="Genomic_DNA"/>
</dbReference>
<accession>A0A9D1PH08</accession>
<evidence type="ECO:0000256" key="1">
    <source>
        <dbReference type="SAM" id="SignalP"/>
    </source>
</evidence>
<organism evidence="2 3">
    <name type="scientific">Candidatus Butyricicoccus avistercoris</name>
    <dbReference type="NCBI Taxonomy" id="2838518"/>
    <lineage>
        <taxon>Bacteria</taxon>
        <taxon>Bacillati</taxon>
        <taxon>Bacillota</taxon>
        <taxon>Clostridia</taxon>
        <taxon>Eubacteriales</taxon>
        <taxon>Butyricicoccaceae</taxon>
        <taxon>Butyricicoccus</taxon>
    </lineage>
</organism>
<feature type="signal peptide" evidence="1">
    <location>
        <begin position="1"/>
        <end position="18"/>
    </location>
</feature>
<name>A0A9D1PH08_9FIRM</name>
<reference evidence="2" key="1">
    <citation type="journal article" date="2021" name="PeerJ">
        <title>Extensive microbial diversity within the chicken gut microbiome revealed by metagenomics and culture.</title>
        <authorList>
            <person name="Gilroy R."/>
            <person name="Ravi A."/>
            <person name="Getino M."/>
            <person name="Pursley I."/>
            <person name="Horton D.L."/>
            <person name="Alikhan N.F."/>
            <person name="Baker D."/>
            <person name="Gharbi K."/>
            <person name="Hall N."/>
            <person name="Watson M."/>
            <person name="Adriaenssens E.M."/>
            <person name="Foster-Nyarko E."/>
            <person name="Jarju S."/>
            <person name="Secka A."/>
            <person name="Antonio M."/>
            <person name="Oren A."/>
            <person name="Chaudhuri R.R."/>
            <person name="La Ragione R."/>
            <person name="Hildebrand F."/>
            <person name="Pallen M.J."/>
        </authorList>
    </citation>
    <scope>NUCLEOTIDE SEQUENCE</scope>
    <source>
        <strain evidence="2">CHK193-4272</strain>
    </source>
</reference>
<dbReference type="Proteomes" id="UP000886808">
    <property type="component" value="Unassembled WGS sequence"/>
</dbReference>
<evidence type="ECO:0000313" key="3">
    <source>
        <dbReference type="Proteomes" id="UP000886808"/>
    </source>
</evidence>
<dbReference type="PROSITE" id="PS51257">
    <property type="entry name" value="PROKAR_LIPOPROTEIN"/>
    <property type="match status" value="1"/>
</dbReference>
<comment type="caution">
    <text evidence="2">The sequence shown here is derived from an EMBL/GenBank/DDBJ whole genome shotgun (WGS) entry which is preliminary data.</text>
</comment>
<protein>
    <submittedName>
        <fullName evidence="2">Membrane lipoprotein lipid attachment site-containing protein</fullName>
    </submittedName>
</protein>
<evidence type="ECO:0000313" key="2">
    <source>
        <dbReference type="EMBL" id="HIV61971.1"/>
    </source>
</evidence>
<sequence>MKKLILIILSVITLSACSSINKQSEISQQLGIDISKATEVSNYDTHSGNGDGTSCIVLNFENEDAQIEKNPDWKQFPLDETAKTLAYGYEDETSSIGSFLQNDKGENLIPEIENGYYMLIDRQTDKTDNILERKSFNFTLGIYDKDSNNLYYCKLDT</sequence>